<evidence type="ECO:0000313" key="2">
    <source>
        <dbReference type="EMBL" id="MDL0434052.1"/>
    </source>
</evidence>
<dbReference type="Pfam" id="PF13676">
    <property type="entry name" value="TIR_2"/>
    <property type="match status" value="1"/>
</dbReference>
<reference evidence="2 3" key="1">
    <citation type="submission" date="2023-06" db="EMBL/GenBank/DDBJ databases">
        <title>Marinobacter azerbaijanicus a moderately halophilic, isolated from Urmia Lake in Azerbaijan region of Iran.</title>
        <authorList>
            <person name="Sanchez-Porro C."/>
            <person name="Aghdam E.M."/>
            <person name="Saheb S.M."/>
            <person name="Tarhriz V."/>
            <person name="Kazemi E."/>
            <person name="Ammozegar M.A."/>
            <person name="Ventosa A."/>
            <person name="Hejazi M.S."/>
        </authorList>
    </citation>
    <scope>NUCLEOTIDE SEQUENCE [LARGE SCALE GENOMIC DNA]</scope>
    <source>
        <strain evidence="2 3">TBZ242</strain>
    </source>
</reference>
<proteinExistence type="predicted"/>
<keyword evidence="2" id="KW-0675">Receptor</keyword>
<dbReference type="PROSITE" id="PS50104">
    <property type="entry name" value="TIR"/>
    <property type="match status" value="1"/>
</dbReference>
<accession>A0ABT7IJV6</accession>
<dbReference type="RefSeq" id="WP_285394123.1">
    <property type="nucleotide sequence ID" value="NZ_JASSVS010000039.1"/>
</dbReference>
<gene>
    <name evidence="2" type="ORF">QPM17_23205</name>
</gene>
<dbReference type="Gene3D" id="3.40.50.10140">
    <property type="entry name" value="Toll/interleukin-1 receptor homology (TIR) domain"/>
    <property type="match status" value="1"/>
</dbReference>
<comment type="caution">
    <text evidence="2">The sequence shown here is derived from an EMBL/GenBank/DDBJ whole genome shotgun (WGS) entry which is preliminary data.</text>
</comment>
<name>A0ABT7IJV6_9GAMM</name>
<evidence type="ECO:0000259" key="1">
    <source>
        <dbReference type="PROSITE" id="PS50104"/>
    </source>
</evidence>
<keyword evidence="3" id="KW-1185">Reference proteome</keyword>
<dbReference type="InterPro" id="IPR035897">
    <property type="entry name" value="Toll_tir_struct_dom_sf"/>
</dbReference>
<dbReference type="Proteomes" id="UP001227964">
    <property type="component" value="Unassembled WGS sequence"/>
</dbReference>
<feature type="domain" description="TIR" evidence="1">
    <location>
        <begin position="153"/>
        <end position="286"/>
    </location>
</feature>
<protein>
    <submittedName>
        <fullName evidence="2">Toll/interleukin-1 receptor domain-containing protein</fullName>
    </submittedName>
</protein>
<sequence length="288" mass="33458">MVFLKGFSRLFDGKNMKEGSKSYLIELDYGDRKREKEFVKDILKRYGRESLVGAVLFVNNNPYHLELLLSLHFEKHHEDFDKYLAGKHPTAKRAYNRFVDDLIISMQNKSYNVASVVDPEDVDMIMTSGTNSTFFFPDMDELFKIWGRPVTMNKPIVFLSHSSKDKELVDKVFYELQKSEVGAWYDKEEIVAGESITDKINDGLSKSDFGLIFLSDNFLNGQSGWTIAEANFFMQQRMRDPSKKFIIVNIDVAHQDMPPLMQDYRYVDINKVGFMDEIKRAIGYNIKN</sequence>
<evidence type="ECO:0000313" key="3">
    <source>
        <dbReference type="Proteomes" id="UP001227964"/>
    </source>
</evidence>
<dbReference type="EMBL" id="JASSVS010000039">
    <property type="protein sequence ID" value="MDL0434052.1"/>
    <property type="molecule type" value="Genomic_DNA"/>
</dbReference>
<organism evidence="2 3">
    <name type="scientific">Marinobacter azerbaijanicus</name>
    <dbReference type="NCBI Taxonomy" id="3050455"/>
    <lineage>
        <taxon>Bacteria</taxon>
        <taxon>Pseudomonadati</taxon>
        <taxon>Pseudomonadota</taxon>
        <taxon>Gammaproteobacteria</taxon>
        <taxon>Pseudomonadales</taxon>
        <taxon>Marinobacteraceae</taxon>
        <taxon>Marinobacter</taxon>
    </lineage>
</organism>
<dbReference type="InterPro" id="IPR000157">
    <property type="entry name" value="TIR_dom"/>
</dbReference>
<dbReference type="SUPFAM" id="SSF52200">
    <property type="entry name" value="Toll/Interleukin receptor TIR domain"/>
    <property type="match status" value="1"/>
</dbReference>